<dbReference type="RefSeq" id="WP_311495234.1">
    <property type="nucleotide sequence ID" value="NZ_JAVRHO010000013.1"/>
</dbReference>
<feature type="transmembrane region" description="Helical" evidence="4">
    <location>
        <begin position="57"/>
        <end position="80"/>
    </location>
</feature>
<sequence>MLYIAYNLTGGFLPTESFPDPIIVQYIITYGVAIALCVYIIYYLYKDYDIEFLKFGSTIPNIAILVGCSFILLFLIPYFLTNSLDSARLLFTIPVSIIAFIFLGLFYRRISNIDNPNSFVSKKNRLAIISISCIALLPILTVIGDYQWLTFTVMNLAFYAITVIEVNRYLRFLKNKPEAFEVFAFQKVEGNEALKNKIIYGDLTRREVEIALSILRGLSYKEIAKDFFIAESTVSKHASNIFKKTAVKNRGQFISRFKPKNE</sequence>
<keyword evidence="4" id="KW-0472">Membrane</keyword>
<feature type="transmembrane region" description="Helical" evidence="4">
    <location>
        <begin position="23"/>
        <end position="45"/>
    </location>
</feature>
<organism evidence="6 7">
    <name type="scientific">Autumnicola lenta</name>
    <dbReference type="NCBI Taxonomy" id="3075593"/>
    <lineage>
        <taxon>Bacteria</taxon>
        <taxon>Pseudomonadati</taxon>
        <taxon>Bacteroidota</taxon>
        <taxon>Flavobacteriia</taxon>
        <taxon>Flavobacteriales</taxon>
        <taxon>Flavobacteriaceae</taxon>
        <taxon>Autumnicola</taxon>
    </lineage>
</organism>
<gene>
    <name evidence="6" type="ORF">RM545_10385</name>
</gene>
<dbReference type="PROSITE" id="PS00622">
    <property type="entry name" value="HTH_LUXR_1"/>
    <property type="match status" value="1"/>
</dbReference>
<dbReference type="Pfam" id="PF00196">
    <property type="entry name" value="GerE"/>
    <property type="match status" value="1"/>
</dbReference>
<dbReference type="PRINTS" id="PR00038">
    <property type="entry name" value="HTHLUXR"/>
</dbReference>
<keyword evidence="3" id="KW-0804">Transcription</keyword>
<dbReference type="InterPro" id="IPR000792">
    <property type="entry name" value="Tscrpt_reg_LuxR_C"/>
</dbReference>
<dbReference type="PROSITE" id="PS50043">
    <property type="entry name" value="HTH_LUXR_2"/>
    <property type="match status" value="1"/>
</dbReference>
<dbReference type="InterPro" id="IPR016032">
    <property type="entry name" value="Sig_transdc_resp-reg_C-effctor"/>
</dbReference>
<reference evidence="6 7" key="1">
    <citation type="submission" date="2023-09" db="EMBL/GenBank/DDBJ databases">
        <authorList>
            <person name="Rey-Velasco X."/>
        </authorList>
    </citation>
    <scope>NUCLEOTIDE SEQUENCE [LARGE SCALE GENOMIC DNA]</scope>
    <source>
        <strain evidence="6 7">F260</strain>
    </source>
</reference>
<evidence type="ECO:0000256" key="2">
    <source>
        <dbReference type="ARBA" id="ARBA00023125"/>
    </source>
</evidence>
<keyword evidence="1" id="KW-0805">Transcription regulation</keyword>
<evidence type="ECO:0000256" key="4">
    <source>
        <dbReference type="SAM" id="Phobius"/>
    </source>
</evidence>
<comment type="caution">
    <text evidence="6">The sequence shown here is derived from an EMBL/GenBank/DDBJ whole genome shotgun (WGS) entry which is preliminary data.</text>
</comment>
<keyword evidence="4" id="KW-1133">Transmembrane helix</keyword>
<name>A0ABU3CLH4_9FLAO</name>
<proteinExistence type="predicted"/>
<protein>
    <submittedName>
        <fullName evidence="6">Helix-turn-helix transcriptional regulator</fullName>
    </submittedName>
</protein>
<feature type="transmembrane region" description="Helical" evidence="4">
    <location>
        <begin position="149"/>
        <end position="166"/>
    </location>
</feature>
<feature type="domain" description="HTH luxR-type" evidence="5">
    <location>
        <begin position="196"/>
        <end position="261"/>
    </location>
</feature>
<dbReference type="InterPro" id="IPR036388">
    <property type="entry name" value="WH-like_DNA-bd_sf"/>
</dbReference>
<dbReference type="PANTHER" id="PTHR44688:SF16">
    <property type="entry name" value="DNA-BINDING TRANSCRIPTIONAL ACTIVATOR DEVR_DOSR"/>
    <property type="match status" value="1"/>
</dbReference>
<dbReference type="CDD" id="cd06170">
    <property type="entry name" value="LuxR_C_like"/>
    <property type="match status" value="1"/>
</dbReference>
<evidence type="ECO:0000256" key="1">
    <source>
        <dbReference type="ARBA" id="ARBA00023015"/>
    </source>
</evidence>
<dbReference type="EMBL" id="JAVRHO010000013">
    <property type="protein sequence ID" value="MDT0647097.1"/>
    <property type="molecule type" value="Genomic_DNA"/>
</dbReference>
<evidence type="ECO:0000313" key="7">
    <source>
        <dbReference type="Proteomes" id="UP001245285"/>
    </source>
</evidence>
<dbReference type="SUPFAM" id="SSF46894">
    <property type="entry name" value="C-terminal effector domain of the bipartite response regulators"/>
    <property type="match status" value="1"/>
</dbReference>
<feature type="transmembrane region" description="Helical" evidence="4">
    <location>
        <begin position="126"/>
        <end position="143"/>
    </location>
</feature>
<dbReference type="PANTHER" id="PTHR44688">
    <property type="entry name" value="DNA-BINDING TRANSCRIPTIONAL ACTIVATOR DEVR_DOSR"/>
    <property type="match status" value="1"/>
</dbReference>
<dbReference type="SMART" id="SM00421">
    <property type="entry name" value="HTH_LUXR"/>
    <property type="match status" value="1"/>
</dbReference>
<accession>A0ABU3CLH4</accession>
<keyword evidence="4" id="KW-0812">Transmembrane</keyword>
<feature type="transmembrane region" description="Helical" evidence="4">
    <location>
        <begin position="86"/>
        <end position="106"/>
    </location>
</feature>
<dbReference type="Gene3D" id="1.10.10.10">
    <property type="entry name" value="Winged helix-like DNA-binding domain superfamily/Winged helix DNA-binding domain"/>
    <property type="match status" value="1"/>
</dbReference>
<dbReference type="Proteomes" id="UP001245285">
    <property type="component" value="Unassembled WGS sequence"/>
</dbReference>
<evidence type="ECO:0000256" key="3">
    <source>
        <dbReference type="ARBA" id="ARBA00023163"/>
    </source>
</evidence>
<keyword evidence="2" id="KW-0238">DNA-binding</keyword>
<evidence type="ECO:0000259" key="5">
    <source>
        <dbReference type="PROSITE" id="PS50043"/>
    </source>
</evidence>
<keyword evidence="7" id="KW-1185">Reference proteome</keyword>
<evidence type="ECO:0000313" key="6">
    <source>
        <dbReference type="EMBL" id="MDT0647097.1"/>
    </source>
</evidence>